<dbReference type="InterPro" id="IPR012337">
    <property type="entry name" value="RNaseH-like_sf"/>
</dbReference>
<dbReference type="PANTHER" id="PTHR35004:SF7">
    <property type="entry name" value="INTEGRASE PROTEIN"/>
    <property type="match status" value="1"/>
</dbReference>
<proteinExistence type="predicted"/>
<dbReference type="EMBL" id="DTMM01000149">
    <property type="protein sequence ID" value="HFT93709.1"/>
    <property type="molecule type" value="Genomic_DNA"/>
</dbReference>
<dbReference type="PANTHER" id="PTHR35004">
    <property type="entry name" value="TRANSPOSASE RV3428C-RELATED"/>
    <property type="match status" value="1"/>
</dbReference>
<gene>
    <name evidence="3" type="ORF">ENX03_07220</name>
</gene>
<dbReference type="PROSITE" id="PS50994">
    <property type="entry name" value="INTEGRASE"/>
    <property type="match status" value="1"/>
</dbReference>
<dbReference type="SUPFAM" id="SSF53098">
    <property type="entry name" value="Ribonuclease H-like"/>
    <property type="match status" value="1"/>
</dbReference>
<organism evidence="3">
    <name type="scientific">Leptospirillum ferriphilum</name>
    <dbReference type="NCBI Taxonomy" id="178606"/>
    <lineage>
        <taxon>Bacteria</taxon>
        <taxon>Pseudomonadati</taxon>
        <taxon>Nitrospirota</taxon>
        <taxon>Nitrospiria</taxon>
        <taxon>Nitrospirales</taxon>
        <taxon>Nitrospiraceae</taxon>
        <taxon>Leptospirillum</taxon>
    </lineage>
</organism>
<dbReference type="Pfam" id="PF13551">
    <property type="entry name" value="HTH_29"/>
    <property type="match status" value="1"/>
</dbReference>
<dbReference type="InterPro" id="IPR047797">
    <property type="entry name" value="ISNCY_transpos"/>
</dbReference>
<dbReference type="InterPro" id="IPR036397">
    <property type="entry name" value="RNaseH_sf"/>
</dbReference>
<name>A0A7C3QVK2_9BACT</name>
<comment type="caution">
    <text evidence="3">The sequence shown here is derived from an EMBL/GenBank/DDBJ whole genome shotgun (WGS) entry which is preliminary data.</text>
</comment>
<evidence type="ECO:0000313" key="3">
    <source>
        <dbReference type="EMBL" id="HFT93709.1"/>
    </source>
</evidence>
<dbReference type="GO" id="GO:0003676">
    <property type="term" value="F:nucleic acid binding"/>
    <property type="evidence" value="ECO:0007669"/>
    <property type="project" value="InterPro"/>
</dbReference>
<reference evidence="3" key="1">
    <citation type="journal article" date="2020" name="mSystems">
        <title>Genome- and Community-Level Interaction Insights into Carbon Utilization and Element Cycling Functions of Hydrothermarchaeota in Hydrothermal Sediment.</title>
        <authorList>
            <person name="Zhou Z."/>
            <person name="Liu Y."/>
            <person name="Xu W."/>
            <person name="Pan J."/>
            <person name="Luo Z.H."/>
            <person name="Li M."/>
        </authorList>
    </citation>
    <scope>NUCLEOTIDE SEQUENCE [LARGE SCALE GENOMIC DNA]</scope>
    <source>
        <strain evidence="3">SpSt-902</strain>
    </source>
</reference>
<dbReference type="InterPro" id="IPR001584">
    <property type="entry name" value="Integrase_cat-core"/>
</dbReference>
<dbReference type="NCBIfam" id="NF033594">
    <property type="entry name" value="transpos_ISNCY_2"/>
    <property type="match status" value="1"/>
</dbReference>
<protein>
    <submittedName>
        <fullName evidence="3">ISNCY family transposase</fullName>
    </submittedName>
</protein>
<dbReference type="AlphaFoldDB" id="A0A7C3QVK2"/>
<dbReference type="Gene3D" id="3.30.420.10">
    <property type="entry name" value="Ribonuclease H-like superfamily/Ribonuclease H"/>
    <property type="match status" value="1"/>
</dbReference>
<feature type="region of interest" description="Disordered" evidence="1">
    <location>
        <begin position="385"/>
        <end position="406"/>
    </location>
</feature>
<evidence type="ECO:0000256" key="1">
    <source>
        <dbReference type="SAM" id="MobiDB-lite"/>
    </source>
</evidence>
<feature type="domain" description="Integrase catalytic" evidence="2">
    <location>
        <begin position="134"/>
        <end position="315"/>
    </location>
</feature>
<accession>A0A7C3QVK2</accession>
<evidence type="ECO:0000259" key="2">
    <source>
        <dbReference type="PROSITE" id="PS50994"/>
    </source>
</evidence>
<dbReference type="GO" id="GO:0015074">
    <property type="term" value="P:DNA integration"/>
    <property type="evidence" value="ECO:0007669"/>
    <property type="project" value="InterPro"/>
</dbReference>
<sequence length="406" mass="47155">MDRTTVLQEIRKMRFEETWNEWKKGRLTQEEAGRILGMSERTFRRYVRRVEEEGMKGIFDKRLTQVSARRAPVDEALALVEQYRLQHDGWNVKHFHSWYRREGGTRSYTWVKKTLQQNGAVKKAPGQGKHRKRRERAPWEGMMIHQDASRHAWVPGQLWDLVVTMDDATNEHVSMFFVTEEGTASSFRGMREVIETKGLPSALYTDRGSHYWVTPEAGGKVDKKNLTQFGRAMKHLGIEMIPAYSPEARGRSERAFRTHQERLPRELALRGITGMEEATRYLNTVYRPAFNAEFVHPASEDGSAFVPWTGESLDEILCEHYERTVGNDNCLHFEGRILQIPPDRSRFHYVRKTVRIHRYPNGSLALFYGPRKLVNFSVEELQAVNHKKNSRAPQSSSGIRPVEVLT</sequence>